<keyword evidence="1" id="KW-0472">Membrane</keyword>
<dbReference type="RefSeq" id="WP_370595284.1">
    <property type="nucleotide sequence ID" value="NZ_JALBUR010000001.1"/>
</dbReference>
<reference evidence="2 3" key="1">
    <citation type="submission" date="2022-03" db="EMBL/GenBank/DDBJ databases">
        <title>Novel taxa within the pig intestine.</title>
        <authorList>
            <person name="Wylensek D."/>
            <person name="Bishof K."/>
            <person name="Afrizal A."/>
            <person name="Clavel T."/>
        </authorList>
    </citation>
    <scope>NUCLEOTIDE SEQUENCE [LARGE SCALE GENOMIC DNA]</scope>
    <source>
        <strain evidence="2 3">CLA-KB-P133</strain>
    </source>
</reference>
<organism evidence="2 3">
    <name type="scientific">Grylomicrobium aquisgranensis</name>
    <dbReference type="NCBI Taxonomy" id="2926318"/>
    <lineage>
        <taxon>Bacteria</taxon>
        <taxon>Bacillati</taxon>
        <taxon>Bacillota</taxon>
        <taxon>Erysipelotrichia</taxon>
        <taxon>Erysipelotrichales</taxon>
        <taxon>Erysipelotrichaceae</taxon>
        <taxon>Grylomicrobium</taxon>
    </lineage>
</organism>
<sequence>MLEQILNFISFFIIFKADENLSEGKKKKAMLLIILFVVFFLAMIGLFWLLDTLNLQEF</sequence>
<keyword evidence="1" id="KW-1133">Transmembrane helix</keyword>
<gene>
    <name evidence="2" type="ORF">MOZ60_00650</name>
</gene>
<protein>
    <recommendedName>
        <fullName evidence="4">DUF2970 domain-containing protein</fullName>
    </recommendedName>
</protein>
<evidence type="ECO:0000256" key="1">
    <source>
        <dbReference type="SAM" id="Phobius"/>
    </source>
</evidence>
<dbReference type="EMBL" id="JALBUR010000001">
    <property type="protein sequence ID" value="MDX8418597.1"/>
    <property type="molecule type" value="Genomic_DNA"/>
</dbReference>
<evidence type="ECO:0008006" key="4">
    <source>
        <dbReference type="Google" id="ProtNLM"/>
    </source>
</evidence>
<dbReference type="Proteomes" id="UP001286174">
    <property type="component" value="Unassembled WGS sequence"/>
</dbReference>
<evidence type="ECO:0000313" key="3">
    <source>
        <dbReference type="Proteomes" id="UP001286174"/>
    </source>
</evidence>
<keyword evidence="1" id="KW-0812">Transmembrane</keyword>
<evidence type="ECO:0000313" key="2">
    <source>
        <dbReference type="EMBL" id="MDX8418597.1"/>
    </source>
</evidence>
<comment type="caution">
    <text evidence="2">The sequence shown here is derived from an EMBL/GenBank/DDBJ whole genome shotgun (WGS) entry which is preliminary data.</text>
</comment>
<accession>A0AB35U2W0</accession>
<dbReference type="AlphaFoldDB" id="A0AB35U2W0"/>
<proteinExistence type="predicted"/>
<name>A0AB35U2W0_9FIRM</name>
<feature type="transmembrane region" description="Helical" evidence="1">
    <location>
        <begin position="29"/>
        <end position="50"/>
    </location>
</feature>
<keyword evidence="3" id="KW-1185">Reference proteome</keyword>